<dbReference type="Pfam" id="PF07690">
    <property type="entry name" value="MFS_1"/>
    <property type="match status" value="1"/>
</dbReference>
<proteinExistence type="predicted"/>
<dbReference type="GO" id="GO:0022857">
    <property type="term" value="F:transmembrane transporter activity"/>
    <property type="evidence" value="ECO:0007669"/>
    <property type="project" value="InterPro"/>
</dbReference>
<dbReference type="SUPFAM" id="SSF103473">
    <property type="entry name" value="MFS general substrate transporter"/>
    <property type="match status" value="1"/>
</dbReference>
<dbReference type="STRING" id="1441469.A0A225AYK6"/>
<keyword evidence="3 5" id="KW-1133">Transmembrane helix</keyword>
<dbReference type="AlphaFoldDB" id="A0A225AYK6"/>
<feature type="transmembrane region" description="Helical" evidence="5">
    <location>
        <begin position="311"/>
        <end position="337"/>
    </location>
</feature>
<protein>
    <submittedName>
        <fullName evidence="6">Uncharacterized protein</fullName>
    </submittedName>
</protein>
<evidence type="ECO:0000313" key="7">
    <source>
        <dbReference type="Proteomes" id="UP000214365"/>
    </source>
</evidence>
<keyword evidence="4 5" id="KW-0472">Membrane</keyword>
<dbReference type="PANTHER" id="PTHR23502:SF181">
    <property type="entry name" value="MAJOR FACILITATOR SUPERFAMILY (MFS) PROFILE DOMAIN-CONTAINING PROTEIN"/>
    <property type="match status" value="1"/>
</dbReference>
<accession>A0A225AYK6</accession>
<evidence type="ECO:0000256" key="1">
    <source>
        <dbReference type="ARBA" id="ARBA00004141"/>
    </source>
</evidence>
<reference evidence="6 7" key="1">
    <citation type="submission" date="2015-06" db="EMBL/GenBank/DDBJ databases">
        <title>Talaromyces atroroseus IBT 11181 draft genome.</title>
        <authorList>
            <person name="Rasmussen K.B."/>
            <person name="Rasmussen S."/>
            <person name="Petersen B."/>
            <person name="Sicheritz-Ponten T."/>
            <person name="Mortensen U.H."/>
            <person name="Thrane U."/>
        </authorList>
    </citation>
    <scope>NUCLEOTIDE SEQUENCE [LARGE SCALE GENOMIC DNA]</scope>
    <source>
        <strain evidence="6 7">IBT 11181</strain>
    </source>
</reference>
<feature type="transmembrane region" description="Helical" evidence="5">
    <location>
        <begin position="421"/>
        <end position="440"/>
    </location>
</feature>
<feature type="transmembrane region" description="Helical" evidence="5">
    <location>
        <begin position="119"/>
        <end position="140"/>
    </location>
</feature>
<dbReference type="InterPro" id="IPR011701">
    <property type="entry name" value="MFS"/>
</dbReference>
<dbReference type="Proteomes" id="UP000214365">
    <property type="component" value="Unassembled WGS sequence"/>
</dbReference>
<name>A0A225AYK6_TALAT</name>
<organism evidence="6 7">
    <name type="scientific">Talaromyces atroroseus</name>
    <dbReference type="NCBI Taxonomy" id="1441469"/>
    <lineage>
        <taxon>Eukaryota</taxon>
        <taxon>Fungi</taxon>
        <taxon>Dikarya</taxon>
        <taxon>Ascomycota</taxon>
        <taxon>Pezizomycotina</taxon>
        <taxon>Eurotiomycetes</taxon>
        <taxon>Eurotiomycetidae</taxon>
        <taxon>Eurotiales</taxon>
        <taxon>Trichocomaceae</taxon>
        <taxon>Talaromyces</taxon>
        <taxon>Talaromyces sect. Trachyspermi</taxon>
    </lineage>
</organism>
<dbReference type="GeneID" id="31004488"/>
<feature type="transmembrane region" description="Helical" evidence="5">
    <location>
        <begin position="452"/>
        <end position="474"/>
    </location>
</feature>
<evidence type="ECO:0000256" key="3">
    <source>
        <dbReference type="ARBA" id="ARBA00022989"/>
    </source>
</evidence>
<keyword evidence="2 5" id="KW-0812">Transmembrane</keyword>
<evidence type="ECO:0000256" key="4">
    <source>
        <dbReference type="ARBA" id="ARBA00023136"/>
    </source>
</evidence>
<gene>
    <name evidence="6" type="ORF">UA08_04733</name>
</gene>
<feature type="transmembrane region" description="Helical" evidence="5">
    <location>
        <begin position="183"/>
        <end position="202"/>
    </location>
</feature>
<comment type="subcellular location">
    <subcellularLocation>
        <location evidence="1">Membrane</location>
        <topology evidence="1">Multi-pass membrane protein</topology>
    </subcellularLocation>
</comment>
<evidence type="ECO:0000256" key="5">
    <source>
        <dbReference type="SAM" id="Phobius"/>
    </source>
</evidence>
<dbReference type="EMBL" id="LFMY01000006">
    <property type="protein sequence ID" value="OKL60056.1"/>
    <property type="molecule type" value="Genomic_DNA"/>
</dbReference>
<feature type="transmembrane region" description="Helical" evidence="5">
    <location>
        <begin position="357"/>
        <end position="377"/>
    </location>
</feature>
<dbReference type="GO" id="GO:0005886">
    <property type="term" value="C:plasma membrane"/>
    <property type="evidence" value="ECO:0007669"/>
    <property type="project" value="TreeGrafter"/>
</dbReference>
<dbReference type="PANTHER" id="PTHR23502">
    <property type="entry name" value="MAJOR FACILITATOR SUPERFAMILY"/>
    <property type="match status" value="1"/>
</dbReference>
<feature type="transmembrane region" description="Helical" evidence="5">
    <location>
        <begin position="270"/>
        <end position="291"/>
    </location>
</feature>
<feature type="transmembrane region" description="Helical" evidence="5">
    <location>
        <begin position="91"/>
        <end position="110"/>
    </location>
</feature>
<feature type="transmembrane region" description="Helical" evidence="5">
    <location>
        <begin position="383"/>
        <end position="409"/>
    </location>
</feature>
<comment type="caution">
    <text evidence="6">The sequence shown here is derived from an EMBL/GenBank/DDBJ whole genome shotgun (WGS) entry which is preliminary data.</text>
</comment>
<evidence type="ECO:0000313" key="6">
    <source>
        <dbReference type="EMBL" id="OKL60056.1"/>
    </source>
</evidence>
<evidence type="ECO:0000256" key="2">
    <source>
        <dbReference type="ARBA" id="ARBA00022692"/>
    </source>
</evidence>
<feature type="transmembrane region" description="Helical" evidence="5">
    <location>
        <begin position="53"/>
        <end position="79"/>
    </location>
</feature>
<keyword evidence="7" id="KW-1185">Reference proteome</keyword>
<dbReference type="InterPro" id="IPR036259">
    <property type="entry name" value="MFS_trans_sf"/>
</dbReference>
<dbReference type="Gene3D" id="1.20.1250.20">
    <property type="entry name" value="MFS general substrate transporter like domains"/>
    <property type="match status" value="1"/>
</dbReference>
<feature type="transmembrane region" description="Helical" evidence="5">
    <location>
        <begin position="152"/>
        <end position="171"/>
    </location>
</feature>
<feature type="transmembrane region" description="Helical" evidence="5">
    <location>
        <begin position="208"/>
        <end position="228"/>
    </location>
</feature>
<dbReference type="RefSeq" id="XP_020120177.1">
    <property type="nucleotide sequence ID" value="XM_020267035.1"/>
</dbReference>
<dbReference type="OrthoDB" id="2585655at2759"/>
<sequence>MEKSPKDMDSEVVDDKELGVTVKMTGDGIPLVPQPSDDPTDALNWSSLTKHTALVVLAFESFLIKFSAVVVAPSALLFAEQFDVSKSTATYLGSAPTILNAITSFIWIPLSHRMGRRPILLLGNLVALIAAIGVANSQTFAQALGCRMVQTFFGSVGLSIGPAAISDMFFLHEKGKRMGVNSILLVIGPYVGGVVGGAIAGSSLGWRWSVYLTAILFGAEFIAQFLFVPETIYERDQPTPYIKLHGPLSVMRFRIPTITESWRETFLHPFVMFAYLSVLLPAFWFSVAAMTEVGNTAGFVLNFGADSQYHFTTTQVGLCYLSGIIGAGLGEICGGPLCDLMARSSIKQNKEWRPERLLHLSWLGLLTTVAGILLYGFELEYGHSWVSALTGIALLTFGQEVLVTVLLTYMTDCYRAQASEVAIVFQFFFAVQCYHVPFYLPQWIAEPAGVKVPYLVFAVLPIVLFPPCIGSLMWKGRKIRSKGALPRKRSSLATT</sequence>